<comment type="subcellular location">
    <subcellularLocation>
        <location evidence="1">Membrane</location>
        <topology evidence="1">Multi-pass membrane protein</topology>
    </subcellularLocation>
</comment>
<reference evidence="6" key="1">
    <citation type="journal article" date="2023" name="Plant J.">
        <title>Genome sequences and population genomics provide insights into the demographic history, inbreeding, and mutation load of two 'living fossil' tree species of Dipteronia.</title>
        <authorList>
            <person name="Feng Y."/>
            <person name="Comes H.P."/>
            <person name="Chen J."/>
            <person name="Zhu S."/>
            <person name="Lu R."/>
            <person name="Zhang X."/>
            <person name="Li P."/>
            <person name="Qiu J."/>
            <person name="Olsen K.M."/>
            <person name="Qiu Y."/>
        </authorList>
    </citation>
    <scope>NUCLEOTIDE SEQUENCE</scope>
    <source>
        <strain evidence="6">KIB01</strain>
    </source>
</reference>
<dbReference type="PANTHER" id="PTHR14110">
    <property type="entry name" value="MITOCHONDRIAL IMPORT INNER MEMBRANE TRANSLOCASE SUBUNIT TIM22"/>
    <property type="match status" value="1"/>
</dbReference>
<feature type="compositionally biased region" description="Low complexity" evidence="5">
    <location>
        <begin position="1"/>
        <end position="21"/>
    </location>
</feature>
<sequence>MAAVDSSSSSSSNSDNENDVVTDPNPNSFTNSSSKALVSVPSRDVVPCFVQFASDSAAGAFMGSVFGFGSGLFQRKGFTGSLENAGTSAKTFALLSGVHSLVVCFLKKLRGKDDVINAGVAGCCTGLALSYPGTPQDLLKSCLTFGAFSFVIEGLNKQQPALAHSLTVRNGSFQFKKPPPLVALPLLLALPVELKASFSSFCKSITKPGKDRFPTAWS</sequence>
<protein>
    <recommendedName>
        <fullName evidence="8">Mitochondrial import inner membrane translocase subunit TIM22</fullName>
    </recommendedName>
</protein>
<dbReference type="GO" id="GO:0045039">
    <property type="term" value="P:protein insertion into mitochondrial inner membrane"/>
    <property type="evidence" value="ECO:0007669"/>
    <property type="project" value="InterPro"/>
</dbReference>
<evidence type="ECO:0000256" key="3">
    <source>
        <dbReference type="ARBA" id="ARBA00022989"/>
    </source>
</evidence>
<evidence type="ECO:0008006" key="8">
    <source>
        <dbReference type="Google" id="ProtNLM"/>
    </source>
</evidence>
<dbReference type="GO" id="GO:0008320">
    <property type="term" value="F:protein transmembrane transporter activity"/>
    <property type="evidence" value="ECO:0007669"/>
    <property type="project" value="TreeGrafter"/>
</dbReference>
<feature type="compositionally biased region" description="Polar residues" evidence="5">
    <location>
        <begin position="24"/>
        <end position="33"/>
    </location>
</feature>
<dbReference type="Proteomes" id="UP001280121">
    <property type="component" value="Unassembled WGS sequence"/>
</dbReference>
<accession>A0AAD9TPN6</accession>
<evidence type="ECO:0000256" key="2">
    <source>
        <dbReference type="ARBA" id="ARBA00022692"/>
    </source>
</evidence>
<dbReference type="GO" id="GO:0009941">
    <property type="term" value="C:chloroplast envelope"/>
    <property type="evidence" value="ECO:0007669"/>
    <property type="project" value="TreeGrafter"/>
</dbReference>
<keyword evidence="7" id="KW-1185">Reference proteome</keyword>
<dbReference type="PANTHER" id="PTHR14110:SF1">
    <property type="entry name" value="CHLOROPLASTIC IMPORT INNER MEMBRANE TRANSLOCASE SUBUNIT TIM22-2-RELATED"/>
    <property type="match status" value="1"/>
</dbReference>
<comment type="caution">
    <text evidence="6">The sequence shown here is derived from an EMBL/GenBank/DDBJ whole genome shotgun (WGS) entry which is preliminary data.</text>
</comment>
<dbReference type="GO" id="GO:0042721">
    <property type="term" value="C:TIM22 mitochondrial import inner membrane insertion complex"/>
    <property type="evidence" value="ECO:0007669"/>
    <property type="project" value="InterPro"/>
</dbReference>
<keyword evidence="2" id="KW-0812">Transmembrane</keyword>
<keyword evidence="4" id="KW-0472">Membrane</keyword>
<name>A0AAD9TPN6_9ROSI</name>
<dbReference type="AlphaFoldDB" id="A0AAD9TPN6"/>
<evidence type="ECO:0000256" key="5">
    <source>
        <dbReference type="SAM" id="MobiDB-lite"/>
    </source>
</evidence>
<organism evidence="6 7">
    <name type="scientific">Dipteronia dyeriana</name>
    <dbReference type="NCBI Taxonomy" id="168575"/>
    <lineage>
        <taxon>Eukaryota</taxon>
        <taxon>Viridiplantae</taxon>
        <taxon>Streptophyta</taxon>
        <taxon>Embryophyta</taxon>
        <taxon>Tracheophyta</taxon>
        <taxon>Spermatophyta</taxon>
        <taxon>Magnoliopsida</taxon>
        <taxon>eudicotyledons</taxon>
        <taxon>Gunneridae</taxon>
        <taxon>Pentapetalae</taxon>
        <taxon>rosids</taxon>
        <taxon>malvids</taxon>
        <taxon>Sapindales</taxon>
        <taxon>Sapindaceae</taxon>
        <taxon>Hippocastanoideae</taxon>
        <taxon>Acereae</taxon>
        <taxon>Dipteronia</taxon>
    </lineage>
</organism>
<feature type="region of interest" description="Disordered" evidence="5">
    <location>
        <begin position="1"/>
        <end position="33"/>
    </location>
</feature>
<gene>
    <name evidence="6" type="ORF">Ddye_027715</name>
</gene>
<evidence type="ECO:0000313" key="6">
    <source>
        <dbReference type="EMBL" id="KAK2639920.1"/>
    </source>
</evidence>
<keyword evidence="3" id="KW-1133">Transmembrane helix</keyword>
<proteinExistence type="predicted"/>
<dbReference type="Pfam" id="PF02466">
    <property type="entry name" value="Tim17"/>
    <property type="match status" value="1"/>
</dbReference>
<dbReference type="InterPro" id="IPR039175">
    <property type="entry name" value="TIM22"/>
</dbReference>
<evidence type="ECO:0000256" key="4">
    <source>
        <dbReference type="ARBA" id="ARBA00023136"/>
    </source>
</evidence>
<evidence type="ECO:0000313" key="7">
    <source>
        <dbReference type="Proteomes" id="UP001280121"/>
    </source>
</evidence>
<dbReference type="GO" id="GO:0045036">
    <property type="term" value="P:protein targeting to chloroplast"/>
    <property type="evidence" value="ECO:0007669"/>
    <property type="project" value="TreeGrafter"/>
</dbReference>
<dbReference type="EMBL" id="JANJYI010000008">
    <property type="protein sequence ID" value="KAK2639920.1"/>
    <property type="molecule type" value="Genomic_DNA"/>
</dbReference>
<evidence type="ECO:0000256" key="1">
    <source>
        <dbReference type="ARBA" id="ARBA00004141"/>
    </source>
</evidence>